<protein>
    <submittedName>
        <fullName evidence="2">Uncharacterized protein</fullName>
    </submittedName>
</protein>
<evidence type="ECO:0000313" key="3">
    <source>
        <dbReference type="Proteomes" id="UP000766550"/>
    </source>
</evidence>
<feature type="transmembrane region" description="Helical" evidence="1">
    <location>
        <begin position="44"/>
        <end position="68"/>
    </location>
</feature>
<reference evidence="2 3" key="1">
    <citation type="submission" date="2021-06" db="EMBL/GenBank/DDBJ databases">
        <title>New haloarchaea isolates fom saline soil.</title>
        <authorList>
            <person name="Duran-Viseras A."/>
            <person name="Sanchez-Porro C.S."/>
            <person name="Ventosa A."/>
        </authorList>
    </citation>
    <scope>NUCLEOTIDE SEQUENCE [LARGE SCALE GENOMIC DNA]</scope>
    <source>
        <strain evidence="2 3">JCM 183640</strain>
    </source>
</reference>
<dbReference type="RefSeq" id="WP_162319313.1">
    <property type="nucleotide sequence ID" value="NZ_JAHQXF010000004.1"/>
</dbReference>
<keyword evidence="1" id="KW-1133">Transmembrane helix</keyword>
<accession>A0A8J7YEC9</accession>
<name>A0A8J7YEC9_9EURY</name>
<evidence type="ECO:0000256" key="1">
    <source>
        <dbReference type="SAM" id="Phobius"/>
    </source>
</evidence>
<keyword evidence="3" id="KW-1185">Reference proteome</keyword>
<proteinExistence type="predicted"/>
<keyword evidence="1" id="KW-0812">Transmembrane</keyword>
<dbReference type="Proteomes" id="UP000766550">
    <property type="component" value="Unassembled WGS sequence"/>
</dbReference>
<feature type="transmembrane region" description="Helical" evidence="1">
    <location>
        <begin position="15"/>
        <end position="38"/>
    </location>
</feature>
<evidence type="ECO:0000313" key="2">
    <source>
        <dbReference type="EMBL" id="MBV0926359.1"/>
    </source>
</evidence>
<dbReference type="AlphaFoldDB" id="A0A8J7YEC9"/>
<dbReference type="OrthoDB" id="304986at2157"/>
<keyword evidence="1" id="KW-0472">Membrane</keyword>
<organism evidence="2 3">
    <name type="scientific">Haloarcula limicola</name>
    <dbReference type="NCBI Taxonomy" id="1429915"/>
    <lineage>
        <taxon>Archaea</taxon>
        <taxon>Methanobacteriati</taxon>
        <taxon>Methanobacteriota</taxon>
        <taxon>Stenosarchaea group</taxon>
        <taxon>Halobacteria</taxon>
        <taxon>Halobacteriales</taxon>
        <taxon>Haloarculaceae</taxon>
        <taxon>Haloarcula</taxon>
    </lineage>
</organism>
<sequence>MKTVRISPGPAAAHAFRLGVGAGALVGLVGIGLLYWVGGLTLAFVAYALVCLFPVYLVFVAAALSVWLGYDKDATALRPVVREK</sequence>
<comment type="caution">
    <text evidence="2">The sequence shown here is derived from an EMBL/GenBank/DDBJ whole genome shotgun (WGS) entry which is preliminary data.</text>
</comment>
<gene>
    <name evidence="2" type="ORF">KTS45_19305</name>
</gene>
<dbReference type="EMBL" id="JAHQXF010000004">
    <property type="protein sequence ID" value="MBV0926359.1"/>
    <property type="molecule type" value="Genomic_DNA"/>
</dbReference>